<dbReference type="Proteomes" id="UP000735302">
    <property type="component" value="Unassembled WGS sequence"/>
</dbReference>
<feature type="region of interest" description="Disordered" evidence="1">
    <location>
        <begin position="102"/>
        <end position="142"/>
    </location>
</feature>
<evidence type="ECO:0000256" key="1">
    <source>
        <dbReference type="SAM" id="MobiDB-lite"/>
    </source>
</evidence>
<sequence>MARKAMHRAQSHKLLRLKSREYHNPDRLAFVFHGPSRLKLLTNTWDVGGSEASESTLRSAGTLLSRFRAPPPALRPDGVKFLASYDGQVRLCLGQKGRENIKIMMRRRRRRKSKRRRRRSRRRGDKEEEEEQQEEEEEEEKK</sequence>
<accession>A0AAV3ZYB3</accession>
<organism evidence="2 3">
    <name type="scientific">Plakobranchus ocellatus</name>
    <dbReference type="NCBI Taxonomy" id="259542"/>
    <lineage>
        <taxon>Eukaryota</taxon>
        <taxon>Metazoa</taxon>
        <taxon>Spiralia</taxon>
        <taxon>Lophotrochozoa</taxon>
        <taxon>Mollusca</taxon>
        <taxon>Gastropoda</taxon>
        <taxon>Heterobranchia</taxon>
        <taxon>Euthyneura</taxon>
        <taxon>Panpulmonata</taxon>
        <taxon>Sacoglossa</taxon>
        <taxon>Placobranchoidea</taxon>
        <taxon>Plakobranchidae</taxon>
        <taxon>Plakobranchus</taxon>
    </lineage>
</organism>
<keyword evidence="3" id="KW-1185">Reference proteome</keyword>
<dbReference type="AlphaFoldDB" id="A0AAV3ZYB3"/>
<proteinExistence type="predicted"/>
<feature type="compositionally biased region" description="Acidic residues" evidence="1">
    <location>
        <begin position="127"/>
        <end position="142"/>
    </location>
</feature>
<reference evidence="2 3" key="1">
    <citation type="journal article" date="2021" name="Elife">
        <title>Chloroplast acquisition without the gene transfer in kleptoplastic sea slugs, Plakobranchus ocellatus.</title>
        <authorList>
            <person name="Maeda T."/>
            <person name="Takahashi S."/>
            <person name="Yoshida T."/>
            <person name="Shimamura S."/>
            <person name="Takaki Y."/>
            <person name="Nagai Y."/>
            <person name="Toyoda A."/>
            <person name="Suzuki Y."/>
            <person name="Arimoto A."/>
            <person name="Ishii H."/>
            <person name="Satoh N."/>
            <person name="Nishiyama T."/>
            <person name="Hasebe M."/>
            <person name="Maruyama T."/>
            <person name="Minagawa J."/>
            <person name="Obokata J."/>
            <person name="Shigenobu S."/>
        </authorList>
    </citation>
    <scope>NUCLEOTIDE SEQUENCE [LARGE SCALE GENOMIC DNA]</scope>
</reference>
<protein>
    <submittedName>
        <fullName evidence="2">Uncharacterized protein</fullName>
    </submittedName>
</protein>
<comment type="caution">
    <text evidence="2">The sequence shown here is derived from an EMBL/GenBank/DDBJ whole genome shotgun (WGS) entry which is preliminary data.</text>
</comment>
<name>A0AAV3ZYB3_9GAST</name>
<feature type="compositionally biased region" description="Basic residues" evidence="1">
    <location>
        <begin position="104"/>
        <end position="123"/>
    </location>
</feature>
<gene>
    <name evidence="2" type="ORF">PoB_002588400</name>
</gene>
<evidence type="ECO:0000313" key="2">
    <source>
        <dbReference type="EMBL" id="GFN99378.1"/>
    </source>
</evidence>
<evidence type="ECO:0000313" key="3">
    <source>
        <dbReference type="Proteomes" id="UP000735302"/>
    </source>
</evidence>
<dbReference type="EMBL" id="BLXT01002992">
    <property type="protein sequence ID" value="GFN99378.1"/>
    <property type="molecule type" value="Genomic_DNA"/>
</dbReference>